<dbReference type="OrthoDB" id="10260134at2759"/>
<keyword evidence="12 13" id="KW-0275">Fatty acid biosynthesis</keyword>
<name>A0A834XVG7_APHGI</name>
<evidence type="ECO:0000256" key="11">
    <source>
        <dbReference type="ARBA" id="ARBA00023136"/>
    </source>
</evidence>
<evidence type="ECO:0000256" key="14">
    <source>
        <dbReference type="SAM" id="Phobius"/>
    </source>
</evidence>
<evidence type="ECO:0000256" key="8">
    <source>
        <dbReference type="ARBA" id="ARBA00023002"/>
    </source>
</evidence>
<dbReference type="InterPro" id="IPR001522">
    <property type="entry name" value="FADS-1_CS"/>
</dbReference>
<dbReference type="GO" id="GO:0005506">
    <property type="term" value="F:iron ion binding"/>
    <property type="evidence" value="ECO:0007669"/>
    <property type="project" value="TreeGrafter"/>
</dbReference>
<dbReference type="GO" id="GO:0004768">
    <property type="term" value="F:stearoyl-CoA 9-desaturase activity"/>
    <property type="evidence" value="ECO:0007669"/>
    <property type="project" value="TreeGrafter"/>
</dbReference>
<evidence type="ECO:0000256" key="10">
    <source>
        <dbReference type="ARBA" id="ARBA00023098"/>
    </source>
</evidence>
<keyword evidence="11 14" id="KW-0472">Membrane</keyword>
<keyword evidence="9" id="KW-0408">Iron</keyword>
<accession>A0A834XVG7</accession>
<evidence type="ECO:0000256" key="4">
    <source>
        <dbReference type="ARBA" id="ARBA00022692"/>
    </source>
</evidence>
<evidence type="ECO:0000256" key="6">
    <source>
        <dbReference type="ARBA" id="ARBA00022832"/>
    </source>
</evidence>
<feature type="transmembrane region" description="Helical" evidence="14">
    <location>
        <begin position="70"/>
        <end position="91"/>
    </location>
</feature>
<keyword evidence="17" id="KW-1185">Reference proteome</keyword>
<dbReference type="GO" id="GO:0005789">
    <property type="term" value="C:endoplasmic reticulum membrane"/>
    <property type="evidence" value="ECO:0007669"/>
    <property type="project" value="TreeGrafter"/>
</dbReference>
<comment type="domain">
    <text evidence="13">The histidine box domains are involved in binding the catalytic metal ions.</text>
</comment>
<evidence type="ECO:0000259" key="15">
    <source>
        <dbReference type="Pfam" id="PF00487"/>
    </source>
</evidence>
<evidence type="ECO:0000256" key="13">
    <source>
        <dbReference type="RuleBase" id="RU000581"/>
    </source>
</evidence>
<keyword evidence="6" id="KW-0276">Fatty acid metabolism</keyword>
<evidence type="ECO:0000256" key="3">
    <source>
        <dbReference type="ARBA" id="ARBA00022516"/>
    </source>
</evidence>
<evidence type="ECO:0000313" key="17">
    <source>
        <dbReference type="Proteomes" id="UP000639338"/>
    </source>
</evidence>
<protein>
    <recommendedName>
        <fullName evidence="15">Fatty acid desaturase domain-containing protein</fullName>
    </recommendedName>
</protein>
<dbReference type="PRINTS" id="PR00075">
    <property type="entry name" value="FACDDSATRASE"/>
</dbReference>
<dbReference type="PANTHER" id="PTHR11351:SF31">
    <property type="entry name" value="DESATURASE 1, ISOFORM A-RELATED"/>
    <property type="match status" value="1"/>
</dbReference>
<evidence type="ECO:0000313" key="16">
    <source>
        <dbReference type="EMBL" id="KAF7991944.1"/>
    </source>
</evidence>
<dbReference type="PANTHER" id="PTHR11351">
    <property type="entry name" value="ACYL-COA DESATURASE"/>
    <property type="match status" value="1"/>
</dbReference>
<sequence length="338" mass="39618">MTSDKNIATNLIFKSDQNMNDKSYSLKNNINSKFRNDIVWKNVVIFMTSHLAAIYGAYLLVTSTKIPTIIFTYFLHMYSGFGITAGAHRLWSHRAYKARFPLRVLLMILNTISFQNSIWEWCRDHRVHHKYSETDADPHNAKRGFFFSHVGWLLLKKHPDVKEKGRGIDMSDLDADPVVAFQKKYYLFLMPLFAFILPTVIPVYLWNESWKSAFLVASIFRWIYNLNVTWLVNSAAHLYGDKPYDKGINPAENWWVSFLTRGEGFHNYHHTFPWDYKAAELPIYTCNLSLKFIDFFAKFGWAYDLKSVSPDMIKRRVQRTGDGNHNVWGNNDKQKNID</sequence>
<evidence type="ECO:0000256" key="1">
    <source>
        <dbReference type="ARBA" id="ARBA00004141"/>
    </source>
</evidence>
<dbReference type="PROSITE" id="PS00476">
    <property type="entry name" value="FATTY_ACID_DESATUR_1"/>
    <property type="match status" value="1"/>
</dbReference>
<dbReference type="Pfam" id="PF00487">
    <property type="entry name" value="FA_desaturase"/>
    <property type="match status" value="1"/>
</dbReference>
<comment type="caution">
    <text evidence="16">The sequence shown here is derived from an EMBL/GenBank/DDBJ whole genome shotgun (WGS) entry which is preliminary data.</text>
</comment>
<dbReference type="AlphaFoldDB" id="A0A834XVG7"/>
<evidence type="ECO:0000256" key="5">
    <source>
        <dbReference type="ARBA" id="ARBA00022723"/>
    </source>
</evidence>
<feature type="domain" description="Fatty acid desaturase" evidence="15">
    <location>
        <begin position="71"/>
        <end position="273"/>
    </location>
</feature>
<proteinExistence type="inferred from homology"/>
<keyword evidence="7 14" id="KW-1133">Transmembrane helix</keyword>
<comment type="similarity">
    <text evidence="2 13">Belongs to the fatty acid desaturase type 1 family.</text>
</comment>
<dbReference type="CDD" id="cd03505">
    <property type="entry name" value="Delta9-FADS-like"/>
    <property type="match status" value="1"/>
</dbReference>
<evidence type="ECO:0000256" key="7">
    <source>
        <dbReference type="ARBA" id="ARBA00022989"/>
    </source>
</evidence>
<keyword evidence="4 13" id="KW-0812">Transmembrane</keyword>
<gene>
    <name evidence="16" type="ORF">HCN44_010745</name>
</gene>
<feature type="transmembrane region" description="Helical" evidence="14">
    <location>
        <begin position="185"/>
        <end position="206"/>
    </location>
</feature>
<comment type="subcellular location">
    <subcellularLocation>
        <location evidence="1">Membrane</location>
        <topology evidence="1">Multi-pass membrane protein</topology>
    </subcellularLocation>
</comment>
<reference evidence="16 17" key="1">
    <citation type="submission" date="2020-08" db="EMBL/GenBank/DDBJ databases">
        <title>Aphidius gifuensis genome sequencing and assembly.</title>
        <authorList>
            <person name="Du Z."/>
        </authorList>
    </citation>
    <scope>NUCLEOTIDE SEQUENCE [LARGE SCALE GENOMIC DNA]</scope>
    <source>
        <strain evidence="16">YNYX2018</strain>
        <tissue evidence="16">Adults</tissue>
    </source>
</reference>
<dbReference type="GO" id="GO:0006636">
    <property type="term" value="P:unsaturated fatty acid biosynthetic process"/>
    <property type="evidence" value="ECO:0007669"/>
    <property type="project" value="TreeGrafter"/>
</dbReference>
<dbReference type="EMBL" id="JACMRX010000004">
    <property type="protein sequence ID" value="KAF7991944.1"/>
    <property type="molecule type" value="Genomic_DNA"/>
</dbReference>
<dbReference type="InterPro" id="IPR005804">
    <property type="entry name" value="FA_desaturase_dom"/>
</dbReference>
<keyword evidence="5" id="KW-0479">Metal-binding</keyword>
<dbReference type="InterPro" id="IPR015876">
    <property type="entry name" value="Acyl-CoA_DS"/>
</dbReference>
<evidence type="ECO:0000256" key="9">
    <source>
        <dbReference type="ARBA" id="ARBA00023004"/>
    </source>
</evidence>
<keyword evidence="10" id="KW-0443">Lipid metabolism</keyword>
<keyword evidence="8 13" id="KW-0560">Oxidoreductase</keyword>
<feature type="transmembrane region" description="Helical" evidence="14">
    <location>
        <begin position="38"/>
        <end position="58"/>
    </location>
</feature>
<evidence type="ECO:0000256" key="12">
    <source>
        <dbReference type="ARBA" id="ARBA00023160"/>
    </source>
</evidence>
<comment type="cofactor">
    <cofactor evidence="13">
        <name>Fe(2+)</name>
        <dbReference type="ChEBI" id="CHEBI:29033"/>
    </cofactor>
</comment>
<dbReference type="Proteomes" id="UP000639338">
    <property type="component" value="Unassembled WGS sequence"/>
</dbReference>
<evidence type="ECO:0000256" key="2">
    <source>
        <dbReference type="ARBA" id="ARBA00009295"/>
    </source>
</evidence>
<organism evidence="16 17">
    <name type="scientific">Aphidius gifuensis</name>
    <name type="common">Parasitoid wasp</name>
    <dbReference type="NCBI Taxonomy" id="684658"/>
    <lineage>
        <taxon>Eukaryota</taxon>
        <taxon>Metazoa</taxon>
        <taxon>Ecdysozoa</taxon>
        <taxon>Arthropoda</taxon>
        <taxon>Hexapoda</taxon>
        <taxon>Insecta</taxon>
        <taxon>Pterygota</taxon>
        <taxon>Neoptera</taxon>
        <taxon>Endopterygota</taxon>
        <taxon>Hymenoptera</taxon>
        <taxon>Apocrita</taxon>
        <taxon>Ichneumonoidea</taxon>
        <taxon>Braconidae</taxon>
        <taxon>Aphidiinae</taxon>
        <taxon>Aphidius</taxon>
    </lineage>
</organism>
<keyword evidence="3 13" id="KW-0444">Lipid biosynthesis</keyword>